<dbReference type="Proteomes" id="UP000266506">
    <property type="component" value="Unassembled WGS sequence"/>
</dbReference>
<dbReference type="SUPFAM" id="SSF111283">
    <property type="entry name" value="Putative modulator of DNA gyrase, PmbA/TldD"/>
    <property type="match status" value="1"/>
</dbReference>
<evidence type="ECO:0000259" key="1">
    <source>
        <dbReference type="Pfam" id="PF19289"/>
    </source>
</evidence>
<dbReference type="InterPro" id="IPR035068">
    <property type="entry name" value="TldD/PmbA_N"/>
</dbReference>
<dbReference type="GO" id="GO:0006508">
    <property type="term" value="P:proteolysis"/>
    <property type="evidence" value="ECO:0007669"/>
    <property type="project" value="UniProtKB-KW"/>
</dbReference>
<keyword evidence="2" id="KW-0378">Hydrolase</keyword>
<name>A0A397QVC4_9MOLU</name>
<sequence length="424" mass="47787">MMNLEKLILLNKEVTGYKINEVKSESFQLFFVHKSLETIRNNDTKTVEVTIYVNHDGAIGDSNFKVYTAYTDEEIKEKIAQAVAKAKLVSNEPFELPSKEVIDYPSDSNFENYSLEELAKLTEEAVYKADSYKDGSINALEIFITKNIKAVKNSNGLNKSEVTYDAMIEAIPTWNGERESVELYEQYHFNEFDGDMITSEIDDKMKAVKARYEAIKPESLPEVNILLRPEEMGTLLSDVLMDLNYRVVYFKANKNPVGTNLQEGAKGDLLNVSGVARVKGSVESRFFDSDGTKLNDTLIIEDGIAKRYWGGMRYAQYLKMEPTGNLPIFKLALGNRSVDELKKEPYLEVVSMSGIQVDLLSDYIGGEVRLGYYFDGTKVKSVTGISISGSLSNVLKNMYLSNEEEKHGRYSGPKLTLFKGFSIQ</sequence>
<keyword evidence="2" id="KW-0645">Protease</keyword>
<evidence type="ECO:0000313" key="2">
    <source>
        <dbReference type="EMBL" id="RIA64856.1"/>
    </source>
</evidence>
<dbReference type="InterPro" id="IPR047657">
    <property type="entry name" value="PmbA"/>
</dbReference>
<dbReference type="AlphaFoldDB" id="A0A397QVC4"/>
<dbReference type="InParanoid" id="A0A397QVC4"/>
<proteinExistence type="predicted"/>
<gene>
    <name evidence="2" type="ORF">EI71_01845</name>
</gene>
<evidence type="ECO:0000313" key="3">
    <source>
        <dbReference type="Proteomes" id="UP000266506"/>
    </source>
</evidence>
<dbReference type="InterPro" id="IPR045569">
    <property type="entry name" value="Metalloprtase-TldD/E_C"/>
</dbReference>
<dbReference type="RefSeq" id="WP_162849921.1">
    <property type="nucleotide sequence ID" value="NZ_QXEV01000034.1"/>
</dbReference>
<dbReference type="GO" id="GO:0008237">
    <property type="term" value="F:metallopeptidase activity"/>
    <property type="evidence" value="ECO:0007669"/>
    <property type="project" value="InterPro"/>
</dbReference>
<organism evidence="2 3">
    <name type="scientific">Anaeroplasma bactoclasticum</name>
    <dbReference type="NCBI Taxonomy" id="2088"/>
    <lineage>
        <taxon>Bacteria</taxon>
        <taxon>Bacillati</taxon>
        <taxon>Mycoplasmatota</taxon>
        <taxon>Mollicutes</taxon>
        <taxon>Anaeroplasmatales</taxon>
        <taxon>Anaeroplasmataceae</taxon>
        <taxon>Anaeroplasma</taxon>
    </lineage>
</organism>
<feature type="domain" description="Metalloprotease TldD/E C-terminal" evidence="1">
    <location>
        <begin position="223"/>
        <end position="422"/>
    </location>
</feature>
<dbReference type="PANTHER" id="PTHR43421">
    <property type="entry name" value="METALLOPROTEASE PMBA"/>
    <property type="match status" value="1"/>
</dbReference>
<dbReference type="InterPro" id="IPR036059">
    <property type="entry name" value="TldD/PmbA_sf"/>
</dbReference>
<dbReference type="GO" id="GO:0005829">
    <property type="term" value="C:cytosol"/>
    <property type="evidence" value="ECO:0007669"/>
    <property type="project" value="TreeGrafter"/>
</dbReference>
<dbReference type="PANTHER" id="PTHR43421:SF1">
    <property type="entry name" value="METALLOPROTEASE PMBA"/>
    <property type="match status" value="1"/>
</dbReference>
<keyword evidence="3" id="KW-1185">Reference proteome</keyword>
<accession>A0A397QVC4</accession>
<dbReference type="Gene3D" id="3.30.2290.10">
    <property type="entry name" value="PmbA/TldD superfamily"/>
    <property type="match status" value="1"/>
</dbReference>
<comment type="caution">
    <text evidence="2">The sequence shown here is derived from an EMBL/GenBank/DDBJ whole genome shotgun (WGS) entry which is preliminary data.</text>
</comment>
<protein>
    <submittedName>
        <fullName evidence="2">Putative Zn-dependent protease</fullName>
    </submittedName>
</protein>
<dbReference type="Pfam" id="PF19289">
    <property type="entry name" value="PmbA_TldD_3rd"/>
    <property type="match status" value="1"/>
</dbReference>
<dbReference type="EMBL" id="QXEV01000034">
    <property type="protein sequence ID" value="RIA64856.1"/>
    <property type="molecule type" value="Genomic_DNA"/>
</dbReference>
<reference evidence="2 3" key="1">
    <citation type="submission" date="2018-08" db="EMBL/GenBank/DDBJ databases">
        <title>Genomic Encyclopedia of Archaeal and Bacterial Type Strains, Phase II (KMG-II): from individual species to whole genera.</title>
        <authorList>
            <person name="Goeker M."/>
        </authorList>
    </citation>
    <scope>NUCLEOTIDE SEQUENCE [LARGE SCALE GENOMIC DNA]</scope>
    <source>
        <strain evidence="2 3">ATCC 27112</strain>
    </source>
</reference>